<name>A0A1L7I0Y1_9FLAO</name>
<dbReference type="GO" id="GO:0006310">
    <property type="term" value="P:DNA recombination"/>
    <property type="evidence" value="ECO:0007669"/>
    <property type="project" value="UniProtKB-KW"/>
</dbReference>
<dbReference type="STRING" id="1229726.GRFL_0018"/>
<dbReference type="RefSeq" id="WP_083642406.1">
    <property type="nucleotide sequence ID" value="NZ_AMRU01000010.1"/>
</dbReference>
<dbReference type="InterPro" id="IPR011010">
    <property type="entry name" value="DNA_brk_join_enz"/>
</dbReference>
<gene>
    <name evidence="4" type="ORF">GRFL_0018</name>
</gene>
<dbReference type="InterPro" id="IPR035386">
    <property type="entry name" value="Arm-DNA-bind_5"/>
</dbReference>
<dbReference type="CDD" id="cd01185">
    <property type="entry name" value="INTN1_C_like"/>
    <property type="match status" value="1"/>
</dbReference>
<dbReference type="Proteomes" id="UP000186230">
    <property type="component" value="Chromosome"/>
</dbReference>
<keyword evidence="2" id="KW-0238">DNA-binding</keyword>
<keyword evidence="3" id="KW-0233">DNA recombination</keyword>
<dbReference type="PANTHER" id="PTHR30349">
    <property type="entry name" value="PHAGE INTEGRASE-RELATED"/>
    <property type="match status" value="1"/>
</dbReference>
<dbReference type="SUPFAM" id="SSF56349">
    <property type="entry name" value="DNA breaking-rejoining enzymes"/>
    <property type="match status" value="1"/>
</dbReference>
<dbReference type="InterPro" id="IPR050090">
    <property type="entry name" value="Tyrosine_recombinase_XerCD"/>
</dbReference>
<dbReference type="Pfam" id="PF17293">
    <property type="entry name" value="Arm-DNA-bind_5"/>
    <property type="match status" value="1"/>
</dbReference>
<evidence type="ECO:0000256" key="2">
    <source>
        <dbReference type="ARBA" id="ARBA00023125"/>
    </source>
</evidence>
<evidence type="ECO:0000256" key="3">
    <source>
        <dbReference type="ARBA" id="ARBA00023172"/>
    </source>
</evidence>
<proteinExistence type="inferred from homology"/>
<dbReference type="GO" id="GO:0003677">
    <property type="term" value="F:DNA binding"/>
    <property type="evidence" value="ECO:0007669"/>
    <property type="project" value="UniProtKB-KW"/>
</dbReference>
<reference evidence="4 5" key="1">
    <citation type="submission" date="2016-07" db="EMBL/GenBank/DDBJ databases">
        <title>Multi-omics approach to identify versatile polysaccharide utilization systems of a marine flavobacterium Gramella flava.</title>
        <authorList>
            <person name="Tang K."/>
        </authorList>
    </citation>
    <scope>NUCLEOTIDE SEQUENCE [LARGE SCALE GENOMIC DNA]</scope>
    <source>
        <strain evidence="4 5">JLT2011</strain>
    </source>
</reference>
<dbReference type="InterPro" id="IPR010998">
    <property type="entry name" value="Integrase_recombinase_N"/>
</dbReference>
<dbReference type="Gene3D" id="1.10.150.130">
    <property type="match status" value="1"/>
</dbReference>
<dbReference type="AlphaFoldDB" id="A0A1L7I0Y1"/>
<evidence type="ECO:0000256" key="1">
    <source>
        <dbReference type="ARBA" id="ARBA00008857"/>
    </source>
</evidence>
<dbReference type="InterPro" id="IPR002104">
    <property type="entry name" value="Integrase_catalytic"/>
</dbReference>
<dbReference type="Gene3D" id="1.10.443.10">
    <property type="entry name" value="Intergrase catalytic core"/>
    <property type="match status" value="1"/>
</dbReference>
<dbReference type="PROSITE" id="PS51898">
    <property type="entry name" value="TYR_RECOMBINASE"/>
    <property type="match status" value="1"/>
</dbReference>
<dbReference type="PANTHER" id="PTHR30349:SF64">
    <property type="entry name" value="PROPHAGE INTEGRASE INTD-RELATED"/>
    <property type="match status" value="1"/>
</dbReference>
<dbReference type="Pfam" id="PF13102">
    <property type="entry name" value="Phage_int_SAM_5"/>
    <property type="match status" value="1"/>
</dbReference>
<dbReference type="InterPro" id="IPR025269">
    <property type="entry name" value="SAM-like_dom"/>
</dbReference>
<evidence type="ECO:0000313" key="5">
    <source>
        <dbReference type="Proteomes" id="UP000186230"/>
    </source>
</evidence>
<keyword evidence="5" id="KW-1185">Reference proteome</keyword>
<dbReference type="InterPro" id="IPR013762">
    <property type="entry name" value="Integrase-like_cat_sf"/>
</dbReference>
<organism evidence="4 5">
    <name type="scientific">Christiangramia flava JLT2011</name>
    <dbReference type="NCBI Taxonomy" id="1229726"/>
    <lineage>
        <taxon>Bacteria</taxon>
        <taxon>Pseudomonadati</taxon>
        <taxon>Bacteroidota</taxon>
        <taxon>Flavobacteriia</taxon>
        <taxon>Flavobacteriales</taxon>
        <taxon>Flavobacteriaceae</taxon>
        <taxon>Christiangramia</taxon>
    </lineage>
</organism>
<evidence type="ECO:0000313" key="4">
    <source>
        <dbReference type="EMBL" id="APU66742.1"/>
    </source>
</evidence>
<dbReference type="KEGG" id="gfl:GRFL_0018"/>
<dbReference type="Pfam" id="PF00589">
    <property type="entry name" value="Phage_integrase"/>
    <property type="match status" value="1"/>
</dbReference>
<protein>
    <submittedName>
        <fullName evidence="4">Integrase</fullName>
    </submittedName>
</protein>
<dbReference type="GO" id="GO:0015074">
    <property type="term" value="P:DNA integration"/>
    <property type="evidence" value="ECO:0007669"/>
    <property type="project" value="InterPro"/>
</dbReference>
<dbReference type="EMBL" id="CP016359">
    <property type="protein sequence ID" value="APU66742.1"/>
    <property type="molecule type" value="Genomic_DNA"/>
</dbReference>
<comment type="similarity">
    <text evidence="1">Belongs to the 'phage' integrase family.</text>
</comment>
<sequence length="385" mass="44628">MATKVSLRQKDISKGRKSLYLDFYPPIPHPETGKDTRREFLGLYIFGKPKTPIDKKHNAETLKIGESIRQKRENFLNKPEIYSQYEKEQLRIKDLGEQCFVEYFRKLADKRKGTNYDNWVSALNYLEAYTNGSLRFADLNQKFLEDLKEYLLNTKSNRSTKTKLSQNSAVSYFNKVKATLKQAFKDGILQDDLNSRIKPIKATETRREYLTIDELNKLVKTDCNNPLLKRAALFSALTGLRFSDIQKMTWSELEHIKGQGYFLNFSQKKTKGVEVLPISEQAYGFTEGEENPKEMPQDKSVFEGLKYSAYHNKHLFQWIGAAGITKDITFHCFRHTFATLQLFNGTDIYTVSKMLGHKDLKTTQVYAKIVDEAKRKAANKIKLDM</sequence>
<dbReference type="OrthoDB" id="9806835at2"/>
<accession>A0A1L7I0Y1</accession>